<dbReference type="GeneID" id="13795698"/>
<reference evidence="2 3" key="1">
    <citation type="journal article" date="2012" name="Environ. Microbiol.">
        <title>The genome of the ammonia-oxidizing Candidatus Nitrososphaera gargensis: insights into metabolic versatility and environmental adaptations.</title>
        <authorList>
            <person name="Spang A."/>
            <person name="Poehlein A."/>
            <person name="Offre P."/>
            <person name="Zumbragel S."/>
            <person name="Haider S."/>
            <person name="Rychlik N."/>
            <person name="Nowka B."/>
            <person name="Schmeisser C."/>
            <person name="Lebedeva E.V."/>
            <person name="Rattei T."/>
            <person name="Bohm C."/>
            <person name="Schmid M."/>
            <person name="Galushko A."/>
            <person name="Hatzenpichler R."/>
            <person name="Weinmaier T."/>
            <person name="Daniel R."/>
            <person name="Schleper C."/>
            <person name="Spieck E."/>
            <person name="Streit W."/>
            <person name="Wagner M."/>
        </authorList>
    </citation>
    <scope>NUCLEOTIDE SEQUENCE [LARGE SCALE GENOMIC DNA]</scope>
    <source>
        <strain evidence="3">Ga9.2</strain>
    </source>
</reference>
<dbReference type="InParanoid" id="K0IIE4"/>
<dbReference type="PANTHER" id="PTHR45128:SF1">
    <property type="entry name" value="S-ADENOSYLMETHIONINE-DEPENDENT METHYLTRANSFERASE RV2258C"/>
    <property type="match status" value="1"/>
</dbReference>
<gene>
    <name evidence="2" type="ordered locus">Ngar_c18350</name>
</gene>
<dbReference type="InterPro" id="IPR029063">
    <property type="entry name" value="SAM-dependent_MTases_sf"/>
</dbReference>
<dbReference type="GO" id="GO:0008757">
    <property type="term" value="F:S-adenosylmethionine-dependent methyltransferase activity"/>
    <property type="evidence" value="ECO:0007669"/>
    <property type="project" value="InterPro"/>
</dbReference>
<evidence type="ECO:0000259" key="1">
    <source>
        <dbReference type="Pfam" id="PF13847"/>
    </source>
</evidence>
<evidence type="ECO:0000313" key="2">
    <source>
        <dbReference type="EMBL" id="AFU58768.1"/>
    </source>
</evidence>
<name>K0IIE4_NITGG</name>
<dbReference type="RefSeq" id="WP_015019305.1">
    <property type="nucleotide sequence ID" value="NC_018719.1"/>
</dbReference>
<dbReference type="PANTHER" id="PTHR45128">
    <property type="entry name" value="METHYLTRANSFERASE TYPE 11"/>
    <property type="match status" value="1"/>
</dbReference>
<evidence type="ECO:0000313" key="3">
    <source>
        <dbReference type="Proteomes" id="UP000008037"/>
    </source>
</evidence>
<dbReference type="SUPFAM" id="SSF46785">
    <property type="entry name" value="Winged helix' DNA-binding domain"/>
    <property type="match status" value="1"/>
</dbReference>
<dbReference type="AlphaFoldDB" id="K0IIE4"/>
<dbReference type="GO" id="GO:0032259">
    <property type="term" value="P:methylation"/>
    <property type="evidence" value="ECO:0007669"/>
    <property type="project" value="UniProtKB-KW"/>
</dbReference>
<dbReference type="STRING" id="1237085.Ngar_c18350"/>
<keyword evidence="2" id="KW-0808">Transferase</keyword>
<dbReference type="CDD" id="cd02440">
    <property type="entry name" value="AdoMet_MTases"/>
    <property type="match status" value="1"/>
</dbReference>
<proteinExistence type="predicted"/>
<dbReference type="EMBL" id="CP002408">
    <property type="protein sequence ID" value="AFU58768.1"/>
    <property type="molecule type" value="Genomic_DNA"/>
</dbReference>
<organism evidence="2 3">
    <name type="scientific">Nitrososphaera gargensis (strain Ga9.2)</name>
    <dbReference type="NCBI Taxonomy" id="1237085"/>
    <lineage>
        <taxon>Archaea</taxon>
        <taxon>Nitrososphaerota</taxon>
        <taxon>Nitrososphaeria</taxon>
        <taxon>Nitrososphaerales</taxon>
        <taxon>Nitrososphaeraceae</taxon>
        <taxon>Nitrososphaera</taxon>
    </lineage>
</organism>
<dbReference type="Gene3D" id="3.40.50.150">
    <property type="entry name" value="Vaccinia Virus protein VP39"/>
    <property type="match status" value="1"/>
</dbReference>
<dbReference type="InterPro" id="IPR053173">
    <property type="entry name" value="SAM-binding_MTase"/>
</dbReference>
<accession>K0IIE4</accession>
<dbReference type="Gene3D" id="1.10.10.10">
    <property type="entry name" value="Winged helix-like DNA-binding domain superfamily/Winged helix DNA-binding domain"/>
    <property type="match status" value="1"/>
</dbReference>
<dbReference type="KEGG" id="nga:Ngar_c18350"/>
<dbReference type="Pfam" id="PF13847">
    <property type="entry name" value="Methyltransf_31"/>
    <property type="match status" value="1"/>
</dbReference>
<dbReference type="InterPro" id="IPR036390">
    <property type="entry name" value="WH_DNA-bd_sf"/>
</dbReference>
<dbReference type="InterPro" id="IPR036388">
    <property type="entry name" value="WH-like_DNA-bd_sf"/>
</dbReference>
<keyword evidence="2" id="KW-0489">Methyltransferase</keyword>
<feature type="domain" description="Methyltransferase" evidence="1">
    <location>
        <begin position="168"/>
        <end position="270"/>
    </location>
</feature>
<dbReference type="OrthoDB" id="1018at2157"/>
<dbReference type="BioCyc" id="CNIT1237085:G1324-1833-MONOMER"/>
<dbReference type="Proteomes" id="UP000008037">
    <property type="component" value="Chromosome"/>
</dbReference>
<protein>
    <submittedName>
        <fullName evidence="2">Putative methyltransferase</fullName>
    </submittedName>
</protein>
<dbReference type="HOGENOM" id="CLU_807987_0_0_2"/>
<dbReference type="SUPFAM" id="SSF53335">
    <property type="entry name" value="S-adenosyl-L-methionine-dependent methyltransferases"/>
    <property type="match status" value="1"/>
</dbReference>
<sequence length="332" mass="36969">MAQADLPAVMKARSAGFARLWGYSVGFYGVWLAHIGRQTGLLERIAHRPVSVDELVSATKMHPPAVQAWCSAAIAYGLVSEKKDKKMYLKPEMKIMLLDRKNPDYLGGQFSYLALRSLEYGAFQDLFRLGRTREMSYTLGAIEQATDWDHYSFLTAIRRDKKMSRLLSQGCRLLDVGCGTGSLLAKMCAEYPKSSFVGIDPCDKAVAAARKIAKGKPIKIIKQAGESMVFENEFDIVYLGESLYAARDKQKVVSNCRHALEKGGTIAIVEGLLPESRLHGDDSRLIMGMQLDFALQGYRFMTKKEVARLLAKFSRVRFKALGGSVYLVTAIK</sequence>
<dbReference type="InterPro" id="IPR025714">
    <property type="entry name" value="Methyltranfer_dom"/>
</dbReference>
<keyword evidence="3" id="KW-1185">Reference proteome</keyword>